<proteinExistence type="predicted"/>
<dbReference type="InterPro" id="IPR024616">
    <property type="entry name" value="Pherophorin"/>
</dbReference>
<dbReference type="EMBL" id="BMAR01000032">
    <property type="protein sequence ID" value="GFR49786.1"/>
    <property type="molecule type" value="Genomic_DNA"/>
</dbReference>
<feature type="non-terminal residue" evidence="3">
    <location>
        <position position="1"/>
    </location>
</feature>
<evidence type="ECO:0000256" key="1">
    <source>
        <dbReference type="SAM" id="SignalP"/>
    </source>
</evidence>
<sequence>LLWAAALSIAIGAAASSVPVAHDVGIGRNLLAANNGFPWCQCLSYDCVCSPYKITLADYVVNATSARTCFNVAYVGCDKTLACCSGMLKAVEKLTFETTQQCSIKSNIPRVTVNGQLYTSWNTYSHNTTFGAGYELKLYNLGMRNATFVGTQICITTKKPCSTFGDLCYSSVTKGC</sequence>
<gene>
    <name evidence="3" type="ORF">Agub_g11720</name>
</gene>
<feature type="chain" id="PRO_5042005486" description="Pherophorin domain-containing protein" evidence="1">
    <location>
        <begin position="16"/>
        <end position="176"/>
    </location>
</feature>
<accession>A0AAD3E1R7</accession>
<organism evidence="3 4">
    <name type="scientific">Astrephomene gubernaculifera</name>
    <dbReference type="NCBI Taxonomy" id="47775"/>
    <lineage>
        <taxon>Eukaryota</taxon>
        <taxon>Viridiplantae</taxon>
        <taxon>Chlorophyta</taxon>
        <taxon>core chlorophytes</taxon>
        <taxon>Chlorophyceae</taxon>
        <taxon>CS clade</taxon>
        <taxon>Chlamydomonadales</taxon>
        <taxon>Astrephomenaceae</taxon>
        <taxon>Astrephomene</taxon>
    </lineage>
</organism>
<keyword evidence="1" id="KW-0732">Signal</keyword>
<keyword evidence="4" id="KW-1185">Reference proteome</keyword>
<comment type="caution">
    <text evidence="3">The sequence shown here is derived from an EMBL/GenBank/DDBJ whole genome shotgun (WGS) entry which is preliminary data.</text>
</comment>
<feature type="domain" description="Pherophorin" evidence="2">
    <location>
        <begin position="37"/>
        <end position="171"/>
    </location>
</feature>
<protein>
    <recommendedName>
        <fullName evidence="2">Pherophorin domain-containing protein</fullName>
    </recommendedName>
</protein>
<evidence type="ECO:0000259" key="2">
    <source>
        <dbReference type="Pfam" id="PF12499"/>
    </source>
</evidence>
<name>A0AAD3E1R7_9CHLO</name>
<dbReference type="Pfam" id="PF12499">
    <property type="entry name" value="DUF3707"/>
    <property type="match status" value="1"/>
</dbReference>
<feature type="signal peptide" evidence="1">
    <location>
        <begin position="1"/>
        <end position="15"/>
    </location>
</feature>
<evidence type="ECO:0000313" key="3">
    <source>
        <dbReference type="EMBL" id="GFR49786.1"/>
    </source>
</evidence>
<feature type="non-terminal residue" evidence="3">
    <location>
        <position position="176"/>
    </location>
</feature>
<dbReference type="AlphaFoldDB" id="A0AAD3E1R7"/>
<dbReference type="Proteomes" id="UP001054857">
    <property type="component" value="Unassembled WGS sequence"/>
</dbReference>
<reference evidence="3 4" key="1">
    <citation type="journal article" date="2021" name="Sci. Rep.">
        <title>Genome sequencing of the multicellular alga Astrephomene provides insights into convergent evolution of germ-soma differentiation.</title>
        <authorList>
            <person name="Yamashita S."/>
            <person name="Yamamoto K."/>
            <person name="Matsuzaki R."/>
            <person name="Suzuki S."/>
            <person name="Yamaguchi H."/>
            <person name="Hirooka S."/>
            <person name="Minakuchi Y."/>
            <person name="Miyagishima S."/>
            <person name="Kawachi M."/>
            <person name="Toyoda A."/>
            <person name="Nozaki H."/>
        </authorList>
    </citation>
    <scope>NUCLEOTIDE SEQUENCE [LARGE SCALE GENOMIC DNA]</scope>
    <source>
        <strain evidence="3 4">NIES-4017</strain>
    </source>
</reference>
<evidence type="ECO:0000313" key="4">
    <source>
        <dbReference type="Proteomes" id="UP001054857"/>
    </source>
</evidence>